<feature type="region of interest" description="Disordered" evidence="1">
    <location>
        <begin position="73"/>
        <end position="118"/>
    </location>
</feature>
<dbReference type="AlphaFoldDB" id="A0A0G4GH99"/>
<feature type="compositionally biased region" description="Basic and acidic residues" evidence="1">
    <location>
        <begin position="303"/>
        <end position="328"/>
    </location>
</feature>
<feature type="compositionally biased region" description="Basic residues" evidence="1">
    <location>
        <begin position="544"/>
        <end position="553"/>
    </location>
</feature>
<reference evidence="2 3" key="1">
    <citation type="submission" date="2014-11" db="EMBL/GenBank/DDBJ databases">
        <authorList>
            <person name="Zhu J."/>
            <person name="Qi W."/>
            <person name="Song R."/>
        </authorList>
    </citation>
    <scope>NUCLEOTIDE SEQUENCE [LARGE SCALE GENOMIC DNA]</scope>
</reference>
<organism evidence="2 3">
    <name type="scientific">Vitrella brassicaformis (strain CCMP3155)</name>
    <dbReference type="NCBI Taxonomy" id="1169540"/>
    <lineage>
        <taxon>Eukaryota</taxon>
        <taxon>Sar</taxon>
        <taxon>Alveolata</taxon>
        <taxon>Colpodellida</taxon>
        <taxon>Vitrellaceae</taxon>
        <taxon>Vitrella</taxon>
    </lineage>
</organism>
<evidence type="ECO:0000313" key="2">
    <source>
        <dbReference type="EMBL" id="CEM28856.1"/>
    </source>
</evidence>
<feature type="compositionally biased region" description="Basic and acidic residues" evidence="1">
    <location>
        <begin position="209"/>
        <end position="293"/>
    </location>
</feature>
<evidence type="ECO:0000256" key="1">
    <source>
        <dbReference type="SAM" id="MobiDB-lite"/>
    </source>
</evidence>
<feature type="region of interest" description="Disordered" evidence="1">
    <location>
        <begin position="368"/>
        <end position="431"/>
    </location>
</feature>
<accession>A0A0G4GH99</accession>
<keyword evidence="3" id="KW-1185">Reference proteome</keyword>
<protein>
    <submittedName>
        <fullName evidence="2">Uncharacterized protein</fullName>
    </submittedName>
</protein>
<feature type="compositionally biased region" description="Basic and acidic residues" evidence="1">
    <location>
        <begin position="187"/>
        <end position="197"/>
    </location>
</feature>
<evidence type="ECO:0000313" key="3">
    <source>
        <dbReference type="Proteomes" id="UP000041254"/>
    </source>
</evidence>
<dbReference type="InParanoid" id="A0A0G4GH99"/>
<sequence length="563" mass="64440">MSSFSSARSVNNPVSTLVHQEDKTLPEGPFVINVHKAVSVDGSSVQSVTFVAGNLEIPEECYKLEFSSQAFEELFPPGPLRPAPSGSSSPNTPRKRQQQANKTTGSGQSARDKGELEREEARYRWVVERLVLANDPAHKDKVLSVGPQPTSPAPALPLFSTHKVPSADISYEERKAIRQHLEQVEARRNRRLDEKQQRSHKTSMSRLASKKEETAAKERRQGELLARERDHMRQDVERQIRERDAQASLRKERDAARLVKVAEIEARRTEQQKEPMRAMLERHRNERRREQERQQLAVRRQKARESERAAARRDEERAQTELDRRREENIKLREKAIKDRADAYHRRIGSEKRIRQEQMQHDAVIKKKSQMQLSAPPVPALEAPPSAIPPPTLSEEDAHRWATSMQEDQALPAAPKAEKKGTKGAAVKKAGGEKISLEAKRASNIAAREKERNLAQLDMLWAWQRHEKQRLKDEEDVKEQRRADRAAEKEEIKRLSEEIQRSKEQLEHTREVNLIKRLIRPKAEQPVGEAGETAAVSRRESRRPTARGARRSTLKTQEGAGME</sequence>
<feature type="region of interest" description="Disordered" evidence="1">
    <location>
        <begin position="140"/>
        <end position="159"/>
    </location>
</feature>
<dbReference type="VEuPathDB" id="CryptoDB:Vbra_9935"/>
<feature type="region of interest" description="Disordered" evidence="1">
    <location>
        <begin position="466"/>
        <end position="492"/>
    </location>
</feature>
<feature type="region of interest" description="Disordered" evidence="1">
    <location>
        <begin position="187"/>
        <end position="328"/>
    </location>
</feature>
<dbReference type="EMBL" id="CDMY01000662">
    <property type="protein sequence ID" value="CEM28856.1"/>
    <property type="molecule type" value="Genomic_DNA"/>
</dbReference>
<name>A0A0G4GH99_VITBC</name>
<feature type="region of interest" description="Disordered" evidence="1">
    <location>
        <begin position="520"/>
        <end position="563"/>
    </location>
</feature>
<dbReference type="Proteomes" id="UP000041254">
    <property type="component" value="Unassembled WGS sequence"/>
</dbReference>
<gene>
    <name evidence="2" type="ORF">Vbra_9935</name>
</gene>
<feature type="compositionally biased region" description="Polar residues" evidence="1">
    <location>
        <begin position="85"/>
        <end position="109"/>
    </location>
</feature>
<dbReference type="OMA" id="MMEERNQ"/>
<proteinExistence type="predicted"/>